<dbReference type="InterPro" id="IPR029063">
    <property type="entry name" value="SAM-dependent_MTases_sf"/>
</dbReference>
<dbReference type="Gene3D" id="3.90.220.20">
    <property type="entry name" value="DNA methylase specificity domains"/>
    <property type="match status" value="1"/>
</dbReference>
<name>A0A081ND04_9GAMM</name>
<dbReference type="GO" id="GO:0009307">
    <property type="term" value="P:DNA restriction-modification system"/>
    <property type="evidence" value="ECO:0007669"/>
    <property type="project" value="UniProtKB-KW"/>
</dbReference>
<dbReference type="STRING" id="1137799.GZ78_20815"/>
<dbReference type="SUPFAM" id="SSF116734">
    <property type="entry name" value="DNA methylase specificity domain"/>
    <property type="match status" value="1"/>
</dbReference>
<evidence type="ECO:0000256" key="6">
    <source>
        <dbReference type="ARBA" id="ARBA00022747"/>
    </source>
</evidence>
<organism evidence="10 11">
    <name type="scientific">Endozoicomonas numazuensis</name>
    <dbReference type="NCBI Taxonomy" id="1137799"/>
    <lineage>
        <taxon>Bacteria</taxon>
        <taxon>Pseudomonadati</taxon>
        <taxon>Pseudomonadota</taxon>
        <taxon>Gammaproteobacteria</taxon>
        <taxon>Oceanospirillales</taxon>
        <taxon>Endozoicomonadaceae</taxon>
        <taxon>Endozoicomonas</taxon>
    </lineage>
</organism>
<dbReference type="eggNOG" id="COG0286">
    <property type="taxonomic scope" value="Bacteria"/>
</dbReference>
<dbReference type="PANTHER" id="PTHR42933:SF3">
    <property type="entry name" value="TYPE I RESTRICTION ENZYME MJAVIII METHYLASE SUBUNIT"/>
    <property type="match status" value="1"/>
</dbReference>
<evidence type="ECO:0000256" key="1">
    <source>
        <dbReference type="ARBA" id="ARBA00006594"/>
    </source>
</evidence>
<dbReference type="OrthoDB" id="9784823at2"/>
<dbReference type="RefSeq" id="WP_034839745.1">
    <property type="nucleotide sequence ID" value="NZ_JOKH01000005.1"/>
</dbReference>
<evidence type="ECO:0000313" key="10">
    <source>
        <dbReference type="EMBL" id="KEQ16327.1"/>
    </source>
</evidence>
<dbReference type="Pfam" id="PF02384">
    <property type="entry name" value="N6_Mtase"/>
    <property type="match status" value="1"/>
</dbReference>
<dbReference type="eggNOG" id="COG0732">
    <property type="taxonomic scope" value="Bacteria"/>
</dbReference>
<dbReference type="GO" id="GO:0003677">
    <property type="term" value="F:DNA binding"/>
    <property type="evidence" value="ECO:0007669"/>
    <property type="project" value="UniProtKB-KW"/>
</dbReference>
<accession>A0A081ND04</accession>
<comment type="similarity">
    <text evidence="1">Belongs to the N(4)/N(6)-methyltransferase family.</text>
</comment>
<dbReference type="SUPFAM" id="SSF53335">
    <property type="entry name" value="S-adenosyl-L-methionine-dependent methyltransferases"/>
    <property type="match status" value="1"/>
</dbReference>
<dbReference type="EMBL" id="JOKH01000005">
    <property type="protein sequence ID" value="KEQ16327.1"/>
    <property type="molecule type" value="Genomic_DNA"/>
</dbReference>
<keyword evidence="3" id="KW-0489">Methyltransferase</keyword>
<dbReference type="Gene3D" id="3.40.50.150">
    <property type="entry name" value="Vaccinia Virus protein VP39"/>
    <property type="match status" value="1"/>
</dbReference>
<dbReference type="InterPro" id="IPR051537">
    <property type="entry name" value="DNA_Adenine_Mtase"/>
</dbReference>
<evidence type="ECO:0000313" key="11">
    <source>
        <dbReference type="Proteomes" id="UP000028073"/>
    </source>
</evidence>
<dbReference type="GO" id="GO:0032259">
    <property type="term" value="P:methylation"/>
    <property type="evidence" value="ECO:0007669"/>
    <property type="project" value="UniProtKB-KW"/>
</dbReference>
<evidence type="ECO:0000256" key="3">
    <source>
        <dbReference type="ARBA" id="ARBA00022603"/>
    </source>
</evidence>
<proteinExistence type="inferred from homology"/>
<dbReference type="InterPro" id="IPR003356">
    <property type="entry name" value="DNA_methylase_A-5"/>
</dbReference>
<evidence type="ECO:0000256" key="7">
    <source>
        <dbReference type="ARBA" id="ARBA00023125"/>
    </source>
</evidence>
<evidence type="ECO:0000256" key="8">
    <source>
        <dbReference type="ARBA" id="ARBA00047942"/>
    </source>
</evidence>
<sequence length="593" mass="66686">MSRDIIKQLAKKKWAGKDWFPNSLITVGQILAWQKLTDEEWLEESLRFNSKGSSSSKEDITQNLVRLETEAPEHSRDAFKHSETFIHSIPESTFEELTTLLTVAWQQRLIEHEQVVPSLVEALAGHEVHPFSLPDSVVELLTGLANPGDEIYCPFEASTALILKAQTFTAQCYFETESLSPLPAICNVLLNSPVELKYNNPLLTPYWTEPGTLRTFGASIALLPDEQTLDADAVTDLYGRYPESCLNKEILALFHTLSQTKGRAIVLISQTFLQKSTQKEQTFKQKLLHNQHLKTVIALPSDLPLPGKSSAALLVFDQQQTFDAVTLIDANHDFFKSRALPPAKGSRLRNITSLIEQSESFSNDRFARQVTYEDIAANHYNLQVSRYVLPHHQLKLNNLIEKLETSPLTHLAELIRGQAIRHQDSMHGESFIEVLPGDINEAGEVENPEKNIRTADQLKRAKQQLLKAGDILLVVKGQVGKVGIVPALCGHNWIASQAFIIVRMKPSTHIQNPVVLFRYLYSPLGKALINRIKTGGKVPLLHTEDIHSLPVPMINNQDQKQAIASHNDIKQAYAEIRFLRDKAVNINKQLWSL</sequence>
<evidence type="ECO:0000256" key="4">
    <source>
        <dbReference type="ARBA" id="ARBA00022679"/>
    </source>
</evidence>
<evidence type="ECO:0000256" key="5">
    <source>
        <dbReference type="ARBA" id="ARBA00022691"/>
    </source>
</evidence>
<keyword evidence="4" id="KW-0808">Transferase</keyword>
<gene>
    <name evidence="10" type="ORF">GZ78_20815</name>
</gene>
<dbReference type="Proteomes" id="UP000028073">
    <property type="component" value="Unassembled WGS sequence"/>
</dbReference>
<dbReference type="CDD" id="cd16961">
    <property type="entry name" value="RMtype1_S_TRD-CR_like"/>
    <property type="match status" value="1"/>
</dbReference>
<keyword evidence="11" id="KW-1185">Reference proteome</keyword>
<keyword evidence="6" id="KW-0680">Restriction system</keyword>
<dbReference type="InterPro" id="IPR044946">
    <property type="entry name" value="Restrct_endonuc_typeI_TRD_sf"/>
</dbReference>
<keyword evidence="5" id="KW-0949">S-adenosyl-L-methionine</keyword>
<dbReference type="PANTHER" id="PTHR42933">
    <property type="entry name" value="SLR6095 PROTEIN"/>
    <property type="match status" value="1"/>
</dbReference>
<dbReference type="GO" id="GO:0009007">
    <property type="term" value="F:site-specific DNA-methyltransferase (adenine-specific) activity"/>
    <property type="evidence" value="ECO:0007669"/>
    <property type="project" value="UniProtKB-EC"/>
</dbReference>
<dbReference type="GO" id="GO:0008170">
    <property type="term" value="F:N-methyltransferase activity"/>
    <property type="evidence" value="ECO:0007669"/>
    <property type="project" value="InterPro"/>
</dbReference>
<protein>
    <recommendedName>
        <fullName evidence="2">site-specific DNA-methyltransferase (adenine-specific)</fullName>
        <ecNumber evidence="2">2.1.1.72</ecNumber>
    </recommendedName>
</protein>
<reference evidence="10 11" key="1">
    <citation type="submission" date="2014-06" db="EMBL/GenBank/DDBJ databases">
        <title>Whole Genome Sequences of Three Symbiotic Endozoicomonas Bacteria.</title>
        <authorList>
            <person name="Neave M.J."/>
            <person name="Apprill A."/>
            <person name="Voolstra C.R."/>
        </authorList>
    </citation>
    <scope>NUCLEOTIDE SEQUENCE [LARGE SCALE GENOMIC DNA]</scope>
    <source>
        <strain evidence="10 11">DSM 25634</strain>
    </source>
</reference>
<comment type="caution">
    <text evidence="10">The sequence shown here is derived from an EMBL/GenBank/DDBJ whole genome shotgun (WGS) entry which is preliminary data.</text>
</comment>
<dbReference type="AlphaFoldDB" id="A0A081ND04"/>
<comment type="catalytic activity">
    <reaction evidence="8">
        <text>a 2'-deoxyadenosine in DNA + S-adenosyl-L-methionine = an N(6)-methyl-2'-deoxyadenosine in DNA + S-adenosyl-L-homocysteine + H(+)</text>
        <dbReference type="Rhea" id="RHEA:15197"/>
        <dbReference type="Rhea" id="RHEA-COMP:12418"/>
        <dbReference type="Rhea" id="RHEA-COMP:12419"/>
        <dbReference type="ChEBI" id="CHEBI:15378"/>
        <dbReference type="ChEBI" id="CHEBI:57856"/>
        <dbReference type="ChEBI" id="CHEBI:59789"/>
        <dbReference type="ChEBI" id="CHEBI:90615"/>
        <dbReference type="ChEBI" id="CHEBI:90616"/>
        <dbReference type="EC" id="2.1.1.72"/>
    </reaction>
</comment>
<feature type="domain" description="DNA methylase adenine-specific" evidence="9">
    <location>
        <begin position="254"/>
        <end position="391"/>
    </location>
</feature>
<keyword evidence="7" id="KW-0238">DNA-binding</keyword>
<evidence type="ECO:0000259" key="9">
    <source>
        <dbReference type="Pfam" id="PF02384"/>
    </source>
</evidence>
<dbReference type="EC" id="2.1.1.72" evidence="2"/>
<evidence type="ECO:0000256" key="2">
    <source>
        <dbReference type="ARBA" id="ARBA00011900"/>
    </source>
</evidence>